<dbReference type="Proteomes" id="UP001157502">
    <property type="component" value="Chromosome 13"/>
</dbReference>
<evidence type="ECO:0000313" key="1">
    <source>
        <dbReference type="EMBL" id="KAJ8003131.1"/>
    </source>
</evidence>
<organism evidence="1 2">
    <name type="scientific">Dallia pectoralis</name>
    <name type="common">Alaska blackfish</name>
    <dbReference type="NCBI Taxonomy" id="75939"/>
    <lineage>
        <taxon>Eukaryota</taxon>
        <taxon>Metazoa</taxon>
        <taxon>Chordata</taxon>
        <taxon>Craniata</taxon>
        <taxon>Vertebrata</taxon>
        <taxon>Euteleostomi</taxon>
        <taxon>Actinopterygii</taxon>
        <taxon>Neopterygii</taxon>
        <taxon>Teleostei</taxon>
        <taxon>Protacanthopterygii</taxon>
        <taxon>Esociformes</taxon>
        <taxon>Umbridae</taxon>
        <taxon>Dallia</taxon>
    </lineage>
</organism>
<protein>
    <submittedName>
        <fullName evidence="1">Uncharacterized protein</fullName>
    </submittedName>
</protein>
<gene>
    <name evidence="1" type="ORF">DPEC_G00166190</name>
</gene>
<name>A0ACC2GHR2_DALPE</name>
<proteinExistence type="predicted"/>
<accession>A0ACC2GHR2</accession>
<keyword evidence="2" id="KW-1185">Reference proteome</keyword>
<sequence>MARRTVAWLLTAFIQVSSVAFAQCSKSEVIGIEVVFGHFPDDQDTDLYMISYRTAHNLTAWLDPIGRAECSANCMLQLWLAEEPEGIDVTLSAILKNVTLETKTFHIVEGLQPGTHYSITAEFTTVLTHLHVSLSQRIHTAVKTAQCPVGWLASERSCYSVSGRSLSWVDALQTCMGSASGGHLVDVKTETDLVLLSHLIAHNYLLLWTALNDRQDEGKHRWSDGSPSNLTSVMTSSRLPANETDCFALQKNATGEGYFLTPFFCHIPLPFICHWEIPVYPPLFTFDLAEVKEREAVLLWSDLTFLNSSHPNPQLCVQYQEERSEEEADQERRAGCIPVSLWSRRLEVPGLSPGKVYSLALRVAHLSGAAWSLGSTHIAHTLPLPPRNVTISNVMANQITVSWKAPDTELGVRCNFLVVWGGVASGQERRIHVSSSSRSTVIRGLEGYRKYTVRVDSVTDFGVESCGGKDFTILTGEQPDGYQVRLSPLNQRHQRDLWVNGSRCVLLGMLDPGQTYEVCVASVRGQNQSQENKVVVSRLAPGEEYHFSIYSTSQQRVGPPYNTNTLKTCPEGVCSRDIFHWVGTGQIVPLLFEDRKRVLHRQSPCDSQHHHRSYRFEDLSPGTYYTVGVIGSNGERRSAPTSVHINTLPGAPLEVLQVKEDWTSSVFVSWGSPAGGVEGYKLLLCRSVEMLSCRTMLVQTNSVQVGGLTPGVDYNITILSLLGSDYSQPINTLFSTRPARVCSLFLSYVNSSCAMVRWDAAIGQFDFHMVTVDNGSHTHTLKVSSEMQVATVTGLKDGCSYNISVKRIRQRVAGAAASLTITTGT</sequence>
<evidence type="ECO:0000313" key="2">
    <source>
        <dbReference type="Proteomes" id="UP001157502"/>
    </source>
</evidence>
<reference evidence="1" key="1">
    <citation type="submission" date="2021-05" db="EMBL/GenBank/DDBJ databases">
        <authorList>
            <person name="Pan Q."/>
            <person name="Jouanno E."/>
            <person name="Zahm M."/>
            <person name="Klopp C."/>
            <person name="Cabau C."/>
            <person name="Louis A."/>
            <person name="Berthelot C."/>
            <person name="Parey E."/>
            <person name="Roest Crollius H."/>
            <person name="Montfort J."/>
            <person name="Robinson-Rechavi M."/>
            <person name="Bouchez O."/>
            <person name="Lampietro C."/>
            <person name="Lopez Roques C."/>
            <person name="Donnadieu C."/>
            <person name="Postlethwait J."/>
            <person name="Bobe J."/>
            <person name="Dillon D."/>
            <person name="Chandos A."/>
            <person name="von Hippel F."/>
            <person name="Guiguen Y."/>
        </authorList>
    </citation>
    <scope>NUCLEOTIDE SEQUENCE</scope>
    <source>
        <strain evidence="1">YG-Jan2019</strain>
    </source>
</reference>
<comment type="caution">
    <text evidence="1">The sequence shown here is derived from an EMBL/GenBank/DDBJ whole genome shotgun (WGS) entry which is preliminary data.</text>
</comment>
<dbReference type="EMBL" id="CM055740">
    <property type="protein sequence ID" value="KAJ8003131.1"/>
    <property type="molecule type" value="Genomic_DNA"/>
</dbReference>